<feature type="signal peptide" evidence="2">
    <location>
        <begin position="1"/>
        <end position="23"/>
    </location>
</feature>
<evidence type="ECO:0000256" key="1">
    <source>
        <dbReference type="ARBA" id="ARBA00006889"/>
    </source>
</evidence>
<keyword evidence="2" id="KW-0732">Signal</keyword>
<dbReference type="PIRSF" id="PIRSF036893">
    <property type="entry name" value="Lipocalin_ApoD"/>
    <property type="match status" value="1"/>
</dbReference>
<dbReference type="InterPro" id="IPR022271">
    <property type="entry name" value="Lipocalin_ApoD"/>
</dbReference>
<comment type="function">
    <text evidence="2">Involved in the storage or transport of lipids necessary for membrane maintenance under stressful conditions. Displays a binding preference for lysophospholipids.</text>
</comment>
<dbReference type="AlphaFoldDB" id="A0A2W5VAY5"/>
<comment type="caution">
    <text evidence="4">The sequence shown here is derived from an EMBL/GenBank/DDBJ whole genome shotgun (WGS) entry which is preliminary data.</text>
</comment>
<evidence type="ECO:0000313" key="4">
    <source>
        <dbReference type="EMBL" id="PZR34993.1"/>
    </source>
</evidence>
<keyword evidence="2" id="KW-0472">Membrane</keyword>
<dbReference type="InterPro" id="IPR047202">
    <property type="entry name" value="Lipocalin_Blc-like_dom"/>
</dbReference>
<feature type="chain" id="PRO_5015802466" description="Outer membrane lipoprotein Blc" evidence="2">
    <location>
        <begin position="24"/>
        <end position="173"/>
    </location>
</feature>
<dbReference type="Gene3D" id="2.40.128.20">
    <property type="match status" value="1"/>
</dbReference>
<dbReference type="GO" id="GO:0008289">
    <property type="term" value="F:lipid binding"/>
    <property type="evidence" value="ECO:0007669"/>
    <property type="project" value="UniProtKB-UniRule"/>
</dbReference>
<dbReference type="InterPro" id="IPR000566">
    <property type="entry name" value="Lipocln_cytosolic_FA-bd_dom"/>
</dbReference>
<feature type="domain" description="Lipocalin/cytosolic fatty-acid binding" evidence="3">
    <location>
        <begin position="32"/>
        <end position="161"/>
    </location>
</feature>
<evidence type="ECO:0000256" key="2">
    <source>
        <dbReference type="PIRNR" id="PIRNR036893"/>
    </source>
</evidence>
<organism evidence="4 5">
    <name type="scientific">Caulobacter segnis</name>
    <dbReference type="NCBI Taxonomy" id="88688"/>
    <lineage>
        <taxon>Bacteria</taxon>
        <taxon>Pseudomonadati</taxon>
        <taxon>Pseudomonadota</taxon>
        <taxon>Alphaproteobacteria</taxon>
        <taxon>Caulobacterales</taxon>
        <taxon>Caulobacteraceae</taxon>
        <taxon>Caulobacter</taxon>
    </lineage>
</organism>
<comment type="subcellular location">
    <subcellularLocation>
        <location evidence="2">Cell outer membrane</location>
    </subcellularLocation>
</comment>
<proteinExistence type="inferred from homology"/>
<protein>
    <recommendedName>
        <fullName evidence="2">Outer membrane lipoprotein Blc</fullName>
    </recommendedName>
</protein>
<accession>A0A2W5VAY5</accession>
<dbReference type="SUPFAM" id="SSF50814">
    <property type="entry name" value="Lipocalins"/>
    <property type="match status" value="1"/>
</dbReference>
<dbReference type="GO" id="GO:0009279">
    <property type="term" value="C:cell outer membrane"/>
    <property type="evidence" value="ECO:0007669"/>
    <property type="project" value="UniProtKB-SubCell"/>
</dbReference>
<keyword evidence="2" id="KW-0449">Lipoprotein</keyword>
<dbReference type="Pfam" id="PF08212">
    <property type="entry name" value="Lipocalin_2"/>
    <property type="match status" value="1"/>
</dbReference>
<dbReference type="Proteomes" id="UP000249393">
    <property type="component" value="Unassembled WGS sequence"/>
</dbReference>
<comment type="subunit">
    <text evidence="2">Homodimer.</text>
</comment>
<dbReference type="CDD" id="cd19438">
    <property type="entry name" value="lipocalin_Blc-like"/>
    <property type="match status" value="1"/>
</dbReference>
<comment type="similarity">
    <text evidence="1 2">Belongs to the calycin superfamily. Lipocalin family.</text>
</comment>
<dbReference type="RefSeq" id="WP_369691940.1">
    <property type="nucleotide sequence ID" value="NZ_QFQZ01000020.1"/>
</dbReference>
<keyword evidence="2" id="KW-0446">Lipid-binding</keyword>
<dbReference type="InterPro" id="IPR012674">
    <property type="entry name" value="Calycin"/>
</dbReference>
<keyword evidence="2" id="KW-0998">Cell outer membrane</keyword>
<gene>
    <name evidence="4" type="ORF">DI526_08720</name>
</gene>
<evidence type="ECO:0000313" key="5">
    <source>
        <dbReference type="Proteomes" id="UP000249393"/>
    </source>
</evidence>
<sequence>MPVAKLALAALIVALAAATPAEPQPLSVNADSHYSGVWLELGRTPMWITDGCVAGTTTYTRVDDRRVDVVDDCRKGGVDGKRKAIRGKGVIEDPGVNRRLKVSYLPFVTWRYEVLDKDPDGVWFISASPDRKKVFLYARRPLPQAVLDELTARARRLGYSGEIEYPPARPVAP</sequence>
<evidence type="ECO:0000259" key="3">
    <source>
        <dbReference type="Pfam" id="PF08212"/>
    </source>
</evidence>
<name>A0A2W5VAY5_9CAUL</name>
<dbReference type="EMBL" id="QFQZ01000020">
    <property type="protein sequence ID" value="PZR34993.1"/>
    <property type="molecule type" value="Genomic_DNA"/>
</dbReference>
<reference evidence="4 5" key="1">
    <citation type="submission" date="2017-08" db="EMBL/GenBank/DDBJ databases">
        <title>Infants hospitalized years apart are colonized by the same room-sourced microbial strains.</title>
        <authorList>
            <person name="Brooks B."/>
            <person name="Olm M.R."/>
            <person name="Firek B.A."/>
            <person name="Baker R."/>
            <person name="Thomas B.C."/>
            <person name="Morowitz M.J."/>
            <person name="Banfield J.F."/>
        </authorList>
    </citation>
    <scope>NUCLEOTIDE SEQUENCE [LARGE SCALE GENOMIC DNA]</scope>
    <source>
        <strain evidence="4">S2_003_000_R2_4</strain>
    </source>
</reference>